<feature type="transmembrane region" description="Helical" evidence="8">
    <location>
        <begin position="618"/>
        <end position="639"/>
    </location>
</feature>
<feature type="region of interest" description="Disordered" evidence="7">
    <location>
        <begin position="118"/>
        <end position="143"/>
    </location>
</feature>
<dbReference type="RefSeq" id="WP_344570362.1">
    <property type="nucleotide sequence ID" value="NZ_BAAARJ010000028.1"/>
</dbReference>
<evidence type="ECO:0000256" key="6">
    <source>
        <dbReference type="ARBA" id="ARBA00038076"/>
    </source>
</evidence>
<name>A0ABN3QWF0_9ACTN</name>
<dbReference type="InterPro" id="IPR025857">
    <property type="entry name" value="MacB_PCD"/>
</dbReference>
<accession>A0ABN3QWF0</accession>
<keyword evidence="3 8" id="KW-0812">Transmembrane</keyword>
<feature type="transmembrane region" description="Helical" evidence="8">
    <location>
        <begin position="486"/>
        <end position="506"/>
    </location>
</feature>
<keyword evidence="2" id="KW-1003">Cell membrane</keyword>
<comment type="caution">
    <text evidence="11">The sequence shown here is derived from an EMBL/GenBank/DDBJ whole genome shotgun (WGS) entry which is preliminary data.</text>
</comment>
<keyword evidence="5 8" id="KW-0472">Membrane</keyword>
<keyword evidence="4 8" id="KW-1133">Transmembrane helix</keyword>
<feature type="transmembrane region" description="Helical" evidence="8">
    <location>
        <begin position="308"/>
        <end position="334"/>
    </location>
</feature>
<dbReference type="PANTHER" id="PTHR30572:SF4">
    <property type="entry name" value="ABC TRANSPORTER PERMEASE YTRF"/>
    <property type="match status" value="1"/>
</dbReference>
<feature type="transmembrane region" description="Helical" evidence="8">
    <location>
        <begin position="264"/>
        <end position="287"/>
    </location>
</feature>
<evidence type="ECO:0000259" key="10">
    <source>
        <dbReference type="Pfam" id="PF12704"/>
    </source>
</evidence>
<proteinExistence type="inferred from homology"/>
<reference evidence="11 12" key="1">
    <citation type="journal article" date="2019" name="Int. J. Syst. Evol. Microbiol.">
        <title>The Global Catalogue of Microorganisms (GCM) 10K type strain sequencing project: providing services to taxonomists for standard genome sequencing and annotation.</title>
        <authorList>
            <consortium name="The Broad Institute Genomics Platform"/>
            <consortium name="The Broad Institute Genome Sequencing Center for Infectious Disease"/>
            <person name="Wu L."/>
            <person name="Ma J."/>
        </authorList>
    </citation>
    <scope>NUCLEOTIDE SEQUENCE [LARGE SCALE GENOMIC DNA]</scope>
    <source>
        <strain evidence="11 12">JCM 16373</strain>
    </source>
</reference>
<feature type="transmembrane region" description="Helical" evidence="8">
    <location>
        <begin position="670"/>
        <end position="693"/>
    </location>
</feature>
<evidence type="ECO:0000256" key="1">
    <source>
        <dbReference type="ARBA" id="ARBA00004651"/>
    </source>
</evidence>
<feature type="transmembrane region" description="Helical" evidence="8">
    <location>
        <begin position="354"/>
        <end position="378"/>
    </location>
</feature>
<feature type="transmembrane region" description="Helical" evidence="8">
    <location>
        <begin position="12"/>
        <end position="36"/>
    </location>
</feature>
<evidence type="ECO:0000256" key="3">
    <source>
        <dbReference type="ARBA" id="ARBA00022692"/>
    </source>
</evidence>
<dbReference type="Pfam" id="PF12704">
    <property type="entry name" value="MacB_PCD"/>
    <property type="match status" value="1"/>
</dbReference>
<feature type="transmembrane region" description="Helical" evidence="8">
    <location>
        <begin position="705"/>
        <end position="725"/>
    </location>
</feature>
<protein>
    <recommendedName>
        <fullName evidence="13">ABC transporter permease</fullName>
    </recommendedName>
</protein>
<comment type="similarity">
    <text evidence="6">Belongs to the ABC-4 integral membrane protein family.</text>
</comment>
<evidence type="ECO:0000256" key="5">
    <source>
        <dbReference type="ARBA" id="ARBA00023136"/>
    </source>
</evidence>
<feature type="transmembrane region" description="Helical" evidence="8">
    <location>
        <begin position="408"/>
        <end position="425"/>
    </location>
</feature>
<dbReference type="EMBL" id="BAAARJ010000028">
    <property type="protein sequence ID" value="GAA2636797.1"/>
    <property type="molecule type" value="Genomic_DNA"/>
</dbReference>
<evidence type="ECO:0000259" key="9">
    <source>
        <dbReference type="Pfam" id="PF02687"/>
    </source>
</evidence>
<evidence type="ECO:0000313" key="12">
    <source>
        <dbReference type="Proteomes" id="UP001501447"/>
    </source>
</evidence>
<dbReference type="PANTHER" id="PTHR30572">
    <property type="entry name" value="MEMBRANE COMPONENT OF TRANSPORTER-RELATED"/>
    <property type="match status" value="1"/>
</dbReference>
<evidence type="ECO:0000256" key="7">
    <source>
        <dbReference type="SAM" id="MobiDB-lite"/>
    </source>
</evidence>
<evidence type="ECO:0000256" key="8">
    <source>
        <dbReference type="SAM" id="Phobius"/>
    </source>
</evidence>
<feature type="transmembrane region" description="Helical" evidence="8">
    <location>
        <begin position="437"/>
        <end position="459"/>
    </location>
</feature>
<dbReference type="InterPro" id="IPR003838">
    <property type="entry name" value="ABC3_permease_C"/>
</dbReference>
<sequence length="744" mass="76721">MFRTALRSLRAHALRFVLSGFAVVLGVAFVCGALLYGESARADSAQAGADSQPDVSAVVSAGWTSETEEAPKLDAGLRRKLERLPGVARVRGVVEGLTFVVGRDGELVGSLADSAGVNYQPGDDGSDPRYALTSGRGPRDGGEVALDRRTAERAGYRAGDRIRVVVRGETRRVRVVGTFHARDSRLSSGGSLTAFDPATALRDLGQGHGYTQFALTAASGVSDEEVAERAAKVLPDGLEALTRDQALDSGGGDEDKLTNILVCFAAVVLLVAAFLVANTFTMLAAACAREHALLRVVGATRRYVQRMVLIQALLVGTVASLVGYGLGIGLGAALEALFPVSPEGSAQAGGVAAHVFSPTALSAALAVGVGLTALAAWLPARRAARVSPMAAMRTGEPPAPATLRRRTLAGFAVTLTGALCAAGSVDSGDMELATGAGAVLLLGLVLLAPWCAVVLAGLLRAPLRRLAGVRGTLAVENARRNPRRTAATASALMTGLMLISAATVGVSSLSHMEERDAARQATSDLRVSAVDFAEMGKDTAHRVERLPDVASVRVEPGPRVSKTEAGPPLAVLVDAEPGRTAALHQRITQELDNPALVVQDRAELAEAAARPYEPFLNMAYALLSASVVVGALGVVNTMAMSVRERVREFGLLRAIGLDRRATASVVRLEAVLVSLLGAVLGVTSGAALGAVAVLGQEGAELSFPWVRLGLFLCVAAALGVLAAVFPARQASRVPVLSAVGADAA</sequence>
<evidence type="ECO:0000313" key="11">
    <source>
        <dbReference type="EMBL" id="GAA2636797.1"/>
    </source>
</evidence>
<evidence type="ECO:0008006" key="13">
    <source>
        <dbReference type="Google" id="ProtNLM"/>
    </source>
</evidence>
<keyword evidence="12" id="KW-1185">Reference proteome</keyword>
<organism evidence="11 12">
    <name type="scientific">Streptomyces axinellae</name>
    <dbReference type="NCBI Taxonomy" id="552788"/>
    <lineage>
        <taxon>Bacteria</taxon>
        <taxon>Bacillati</taxon>
        <taxon>Actinomycetota</taxon>
        <taxon>Actinomycetes</taxon>
        <taxon>Kitasatosporales</taxon>
        <taxon>Streptomycetaceae</taxon>
        <taxon>Streptomyces</taxon>
    </lineage>
</organism>
<gene>
    <name evidence="11" type="ORF">GCM10009863_61710</name>
</gene>
<dbReference type="Proteomes" id="UP001501447">
    <property type="component" value="Unassembled WGS sequence"/>
</dbReference>
<dbReference type="Pfam" id="PF02687">
    <property type="entry name" value="FtsX"/>
    <property type="match status" value="2"/>
</dbReference>
<feature type="domain" description="MacB-like periplasmic core" evidence="10">
    <location>
        <begin position="20"/>
        <end position="231"/>
    </location>
</feature>
<feature type="domain" description="ABC3 transporter permease C-terminal" evidence="9">
    <location>
        <begin position="263"/>
        <end position="388"/>
    </location>
</feature>
<evidence type="ECO:0000256" key="2">
    <source>
        <dbReference type="ARBA" id="ARBA00022475"/>
    </source>
</evidence>
<comment type="subcellular location">
    <subcellularLocation>
        <location evidence="1">Cell membrane</location>
        <topology evidence="1">Multi-pass membrane protein</topology>
    </subcellularLocation>
</comment>
<evidence type="ECO:0000256" key="4">
    <source>
        <dbReference type="ARBA" id="ARBA00022989"/>
    </source>
</evidence>
<feature type="domain" description="ABC3 transporter permease C-terminal" evidence="9">
    <location>
        <begin position="623"/>
        <end position="734"/>
    </location>
</feature>
<dbReference type="InterPro" id="IPR050250">
    <property type="entry name" value="Macrolide_Exporter_MacB"/>
</dbReference>